<proteinExistence type="inferred from homology"/>
<dbReference type="PANTHER" id="PTHR11575:SF24">
    <property type="entry name" value="5'-NUCLEOTIDASE"/>
    <property type="match status" value="1"/>
</dbReference>
<name>A0A1T4VS13_9GAMM</name>
<evidence type="ECO:0000313" key="5">
    <source>
        <dbReference type="EMBL" id="SKA67737.1"/>
    </source>
</evidence>
<dbReference type="InterPro" id="IPR029052">
    <property type="entry name" value="Metallo-depent_PP-like"/>
</dbReference>
<feature type="domain" description="Calcineurin-like phosphoesterase" evidence="3">
    <location>
        <begin position="11"/>
        <end position="247"/>
    </location>
</feature>
<comment type="similarity">
    <text evidence="2">Belongs to the 5'-nucleotidase family.</text>
</comment>
<dbReference type="Pfam" id="PF02872">
    <property type="entry name" value="5_nucleotid_C"/>
    <property type="match status" value="1"/>
</dbReference>
<evidence type="ECO:0000259" key="3">
    <source>
        <dbReference type="Pfam" id="PF00149"/>
    </source>
</evidence>
<feature type="domain" description="5'-Nucleotidase C-terminal" evidence="4">
    <location>
        <begin position="381"/>
        <end position="537"/>
    </location>
</feature>
<dbReference type="SUPFAM" id="SSF55816">
    <property type="entry name" value="5'-nucleotidase (syn. UDP-sugar hydrolase), C-terminal domain"/>
    <property type="match status" value="1"/>
</dbReference>
<reference evidence="6" key="1">
    <citation type="submission" date="2017-02" db="EMBL/GenBank/DDBJ databases">
        <authorList>
            <person name="Varghese N."/>
            <person name="Submissions S."/>
        </authorList>
    </citation>
    <scope>NUCLEOTIDE SEQUENCE [LARGE SCALE GENOMIC DNA]</scope>
    <source>
        <strain evidence="6">DSM 22720</strain>
    </source>
</reference>
<keyword evidence="6" id="KW-1185">Reference proteome</keyword>
<gene>
    <name evidence="5" type="ORF">SAMN02745132_04229</name>
</gene>
<dbReference type="Pfam" id="PF00149">
    <property type="entry name" value="Metallophos"/>
    <property type="match status" value="1"/>
</dbReference>
<dbReference type="InterPro" id="IPR008334">
    <property type="entry name" value="5'-Nucleotdase_C"/>
</dbReference>
<dbReference type="GO" id="GO:0030288">
    <property type="term" value="C:outer membrane-bounded periplasmic space"/>
    <property type="evidence" value="ECO:0007669"/>
    <property type="project" value="TreeGrafter"/>
</dbReference>
<dbReference type="OrthoDB" id="9803927at2"/>
<dbReference type="Gene3D" id="3.90.780.10">
    <property type="entry name" value="5'-Nucleotidase, C-terminal domain"/>
    <property type="match status" value="1"/>
</dbReference>
<keyword evidence="2" id="KW-0547">Nucleotide-binding</keyword>
<dbReference type="PRINTS" id="PR01607">
    <property type="entry name" value="APYRASEFAMLY"/>
</dbReference>
<evidence type="ECO:0000256" key="2">
    <source>
        <dbReference type="RuleBase" id="RU362119"/>
    </source>
</evidence>
<sequence length="575" mass="63065">MLRTKPIKIAIAHVNDTHSHFEPTPISLAIPCLEDRIYANVGGFARIATVVKQFKEQTAQSSDGFLFLHAGDCFQGTLYYSLFKGEANAVMLNQLSPDAMALGNHELDLGNAAVSKFLDQIEFPLLAGNWDVSQECPDKTFPVKDKNNLLSYNPDNEAADVLIKHFGDQKVAIFSVALDKMADIAMPDADTPFINAKQTIINTIDLIHQQYKTPHIILLSHLGYDQDLKMAEDVEGLSLIVGGHSHVLQGDFSNLGLGDMGPYGRHINQTLVVQAGCHALALGRLEISLNDCGGVESYSGGNVLMLGRSLAMDTSWDQSLPNEMFERAKSYLLSQPNVVHCRGDESLKAVLNERYRPAVEELKRDIVTRVPQRLRHLRVPDEKGGSDIAPLVCEGLLYSGRQRGHHVDFAIHNAGGVRVSLEKGKLTAAEIAGRLLPFAIDIMLYKPTGRQVKLAIEGAIDNALNNGVEGTGDGSFPYTAGLTFTYQISKPKGERVTELKYLVPSGEWQDVLMDETYHAVSSAYTSQGKEGYDALKHLAEPPQPIDVILSDSFIEYARSRDELVVSNKPLSTVIS</sequence>
<evidence type="ECO:0000256" key="1">
    <source>
        <dbReference type="ARBA" id="ARBA00022729"/>
    </source>
</evidence>
<dbReference type="RefSeq" id="WP_078754334.1">
    <property type="nucleotide sequence ID" value="NZ_FUXU01000095.1"/>
</dbReference>
<dbReference type="InterPro" id="IPR036907">
    <property type="entry name" value="5'-Nucleotdase_C_sf"/>
</dbReference>
<dbReference type="SUPFAM" id="SSF56300">
    <property type="entry name" value="Metallo-dependent phosphatases"/>
    <property type="match status" value="1"/>
</dbReference>
<evidence type="ECO:0000259" key="4">
    <source>
        <dbReference type="Pfam" id="PF02872"/>
    </source>
</evidence>
<dbReference type="InterPro" id="IPR004843">
    <property type="entry name" value="Calcineurin-like_PHP"/>
</dbReference>
<protein>
    <submittedName>
        <fullName evidence="5">5'-nucleotidase</fullName>
    </submittedName>
</protein>
<keyword evidence="2" id="KW-0378">Hydrolase</keyword>
<dbReference type="GO" id="GO:0009166">
    <property type="term" value="P:nucleotide catabolic process"/>
    <property type="evidence" value="ECO:0007669"/>
    <property type="project" value="InterPro"/>
</dbReference>
<evidence type="ECO:0000313" key="6">
    <source>
        <dbReference type="Proteomes" id="UP000190162"/>
    </source>
</evidence>
<dbReference type="AlphaFoldDB" id="A0A1T4VS13"/>
<organism evidence="5 6">
    <name type="scientific">Enterovibrio nigricans DSM 22720</name>
    <dbReference type="NCBI Taxonomy" id="1121868"/>
    <lineage>
        <taxon>Bacteria</taxon>
        <taxon>Pseudomonadati</taxon>
        <taxon>Pseudomonadota</taxon>
        <taxon>Gammaproteobacteria</taxon>
        <taxon>Vibrionales</taxon>
        <taxon>Vibrionaceae</taxon>
        <taxon>Enterovibrio</taxon>
    </lineage>
</organism>
<dbReference type="GO" id="GO:0008253">
    <property type="term" value="F:5'-nucleotidase activity"/>
    <property type="evidence" value="ECO:0007669"/>
    <property type="project" value="TreeGrafter"/>
</dbReference>
<dbReference type="EMBL" id="FUXU01000095">
    <property type="protein sequence ID" value="SKA67737.1"/>
    <property type="molecule type" value="Genomic_DNA"/>
</dbReference>
<dbReference type="GO" id="GO:0008768">
    <property type="term" value="F:UDP-sugar diphosphatase activity"/>
    <property type="evidence" value="ECO:0007669"/>
    <property type="project" value="TreeGrafter"/>
</dbReference>
<dbReference type="Gene3D" id="3.60.21.10">
    <property type="match status" value="1"/>
</dbReference>
<dbReference type="GO" id="GO:0000166">
    <property type="term" value="F:nucleotide binding"/>
    <property type="evidence" value="ECO:0007669"/>
    <property type="project" value="UniProtKB-KW"/>
</dbReference>
<keyword evidence="1" id="KW-0732">Signal</keyword>
<dbReference type="Proteomes" id="UP000190162">
    <property type="component" value="Unassembled WGS sequence"/>
</dbReference>
<dbReference type="InterPro" id="IPR006179">
    <property type="entry name" value="5_nucleotidase/apyrase"/>
</dbReference>
<accession>A0A1T4VS13</accession>
<dbReference type="PANTHER" id="PTHR11575">
    <property type="entry name" value="5'-NUCLEOTIDASE-RELATED"/>
    <property type="match status" value="1"/>
</dbReference>